<protein>
    <submittedName>
        <fullName evidence="1">Uncharacterized protein</fullName>
    </submittedName>
</protein>
<sequence length="82" mass="9466">MIENDYIDPYTGMSLVRLRGEELRREAEHQRMVEECRLAHPELRARNRMAAMLRRAADRLAPEPATPAVAWRPVNVSRPSPS</sequence>
<name>A0A516PTP1_9ACTN</name>
<evidence type="ECO:0000313" key="1">
    <source>
        <dbReference type="EMBL" id="QDP94537.1"/>
    </source>
</evidence>
<reference evidence="1 2" key="1">
    <citation type="submission" date="2019-07" db="EMBL/GenBank/DDBJ databases">
        <title>Microlunatus dokdonensis sp. nov. isolated from the rhizospheric soil of the wild plant Elymus tsukushiensis.</title>
        <authorList>
            <person name="Ghim S.-Y."/>
            <person name="Hwang Y.-J."/>
            <person name="Son J.-S."/>
            <person name="Shin J.-H."/>
        </authorList>
    </citation>
    <scope>NUCLEOTIDE SEQUENCE [LARGE SCALE GENOMIC DNA]</scope>
    <source>
        <strain evidence="1 2">KUDC0627</strain>
    </source>
</reference>
<organism evidence="1 2">
    <name type="scientific">Microlunatus elymi</name>
    <dbReference type="NCBI Taxonomy" id="2596828"/>
    <lineage>
        <taxon>Bacteria</taxon>
        <taxon>Bacillati</taxon>
        <taxon>Actinomycetota</taxon>
        <taxon>Actinomycetes</taxon>
        <taxon>Propionibacteriales</taxon>
        <taxon>Propionibacteriaceae</taxon>
        <taxon>Microlunatus</taxon>
    </lineage>
</organism>
<accession>A0A516PTP1</accession>
<proteinExistence type="predicted"/>
<dbReference type="AlphaFoldDB" id="A0A516PTP1"/>
<dbReference type="RefSeq" id="WP_143984526.1">
    <property type="nucleotide sequence ID" value="NZ_CP041692.1"/>
</dbReference>
<dbReference type="EMBL" id="CP041692">
    <property type="protein sequence ID" value="QDP94537.1"/>
    <property type="molecule type" value="Genomic_DNA"/>
</dbReference>
<gene>
    <name evidence="1" type="ORF">FOE78_00155</name>
</gene>
<dbReference type="KEGG" id="mik:FOE78_00155"/>
<dbReference type="Proteomes" id="UP000319263">
    <property type="component" value="Chromosome"/>
</dbReference>
<keyword evidence="2" id="KW-1185">Reference proteome</keyword>
<evidence type="ECO:0000313" key="2">
    <source>
        <dbReference type="Proteomes" id="UP000319263"/>
    </source>
</evidence>